<dbReference type="GO" id="GO:0046872">
    <property type="term" value="F:metal ion binding"/>
    <property type="evidence" value="ECO:0007669"/>
    <property type="project" value="UniProtKB-KW"/>
</dbReference>
<keyword evidence="1" id="KW-0479">Metal-binding</keyword>
<dbReference type="KEGG" id="vfa:MM35RIKEN_06380"/>
<keyword evidence="2" id="KW-0408">Iron</keyword>
<protein>
    <submittedName>
        <fullName evidence="5">2-oxoacid:acceptor oxidoreductase subunit delta</fullName>
    </submittedName>
</protein>
<dbReference type="RefSeq" id="WP_212819243.1">
    <property type="nucleotide sequence ID" value="NZ_AP023415.1"/>
</dbReference>
<organism evidence="5 6">
    <name type="scientific">Vescimonas fastidiosa</name>
    <dbReference type="NCBI Taxonomy" id="2714353"/>
    <lineage>
        <taxon>Bacteria</taxon>
        <taxon>Bacillati</taxon>
        <taxon>Bacillota</taxon>
        <taxon>Clostridia</taxon>
        <taxon>Eubacteriales</taxon>
        <taxon>Oscillospiraceae</taxon>
        <taxon>Vescimonas</taxon>
    </lineage>
</organism>
<dbReference type="PROSITE" id="PS00198">
    <property type="entry name" value="4FE4S_FER_1"/>
    <property type="match status" value="1"/>
</dbReference>
<gene>
    <name evidence="5" type="ORF">MM35RIKEN_06380</name>
</gene>
<dbReference type="GO" id="GO:0051536">
    <property type="term" value="F:iron-sulfur cluster binding"/>
    <property type="evidence" value="ECO:0007669"/>
    <property type="project" value="UniProtKB-KW"/>
</dbReference>
<dbReference type="InterPro" id="IPR017900">
    <property type="entry name" value="4Fe4S_Fe_S_CS"/>
</dbReference>
<dbReference type="InterPro" id="IPR017896">
    <property type="entry name" value="4Fe4S_Fe-S-bd"/>
</dbReference>
<dbReference type="Gene3D" id="3.30.70.20">
    <property type="match status" value="1"/>
</dbReference>
<evidence type="ECO:0000256" key="1">
    <source>
        <dbReference type="ARBA" id="ARBA00022723"/>
    </source>
</evidence>
<dbReference type="AlphaFoldDB" id="A0A810PXM3"/>
<dbReference type="PANTHER" id="PTHR43122">
    <property type="entry name" value="FERREDOXIN SUBUNIT OF PYRUVATE:FLAVODOXIN OXIDOREDUCTASE-RELATED"/>
    <property type="match status" value="1"/>
</dbReference>
<dbReference type="PROSITE" id="PS51379">
    <property type="entry name" value="4FE4S_FER_2"/>
    <property type="match status" value="2"/>
</dbReference>
<dbReference type="SUPFAM" id="SSF54862">
    <property type="entry name" value="4Fe-4S ferredoxins"/>
    <property type="match status" value="1"/>
</dbReference>
<keyword evidence="6" id="KW-1185">Reference proteome</keyword>
<evidence type="ECO:0000259" key="4">
    <source>
        <dbReference type="PROSITE" id="PS51379"/>
    </source>
</evidence>
<reference evidence="5" key="1">
    <citation type="submission" date="2020-09" db="EMBL/GenBank/DDBJ databases">
        <title>New species isolated from human feces.</title>
        <authorList>
            <person name="Kitahara M."/>
            <person name="Shigeno Y."/>
            <person name="Shime M."/>
            <person name="Matsumoto Y."/>
            <person name="Nakamura S."/>
            <person name="Motooka D."/>
            <person name="Fukuoka S."/>
            <person name="Nishikawa H."/>
            <person name="Benno Y."/>
        </authorList>
    </citation>
    <scope>NUCLEOTIDE SEQUENCE</scope>
    <source>
        <strain evidence="5">MM35</strain>
    </source>
</reference>
<evidence type="ECO:0000313" key="6">
    <source>
        <dbReference type="Proteomes" id="UP000681343"/>
    </source>
</evidence>
<sequence length="73" mass="8051">MAKKGKLVFRTDRCKGCELCVNACPMKILKLDDEAVNRKGYHPISITDPDKCIACASCALMCPDGIINVYVEE</sequence>
<evidence type="ECO:0000256" key="3">
    <source>
        <dbReference type="ARBA" id="ARBA00023014"/>
    </source>
</evidence>
<dbReference type="EMBL" id="AP023415">
    <property type="protein sequence ID" value="BCK78446.1"/>
    <property type="molecule type" value="Genomic_DNA"/>
</dbReference>
<dbReference type="Proteomes" id="UP000681343">
    <property type="component" value="Chromosome"/>
</dbReference>
<proteinExistence type="predicted"/>
<feature type="domain" description="4Fe-4S ferredoxin-type" evidence="4">
    <location>
        <begin position="42"/>
        <end position="72"/>
    </location>
</feature>
<dbReference type="PANTHER" id="PTHR43122:SF2">
    <property type="entry name" value="FERREDOXIN SUBUNIT OF PYRUVATE:FLAVODOXIN OXIDOREDUCTASE"/>
    <property type="match status" value="1"/>
</dbReference>
<evidence type="ECO:0000256" key="2">
    <source>
        <dbReference type="ARBA" id="ARBA00023004"/>
    </source>
</evidence>
<dbReference type="Pfam" id="PF12838">
    <property type="entry name" value="Fer4_7"/>
    <property type="match status" value="1"/>
</dbReference>
<accession>A0A810PXM3</accession>
<feature type="domain" description="4Fe-4S ferredoxin-type" evidence="4">
    <location>
        <begin position="5"/>
        <end position="34"/>
    </location>
</feature>
<evidence type="ECO:0000313" key="5">
    <source>
        <dbReference type="EMBL" id="BCK78446.1"/>
    </source>
</evidence>
<keyword evidence="3" id="KW-0411">Iron-sulfur</keyword>
<name>A0A810PXM3_9FIRM</name>